<evidence type="ECO:0000259" key="10">
    <source>
        <dbReference type="Pfam" id="PF25885"/>
    </source>
</evidence>
<evidence type="ECO:0000256" key="4">
    <source>
        <dbReference type="ARBA" id="ARBA00022475"/>
    </source>
</evidence>
<dbReference type="NCBIfam" id="NF011715">
    <property type="entry name" value="PRK15136.1"/>
    <property type="match status" value="1"/>
</dbReference>
<feature type="domain" description="p-hydroxybenzoic acid efflux pump subunit AaeA-like beta-barrel" evidence="11">
    <location>
        <begin position="249"/>
        <end position="329"/>
    </location>
</feature>
<name>A0AA95K1J0_9GAMM</name>
<dbReference type="FunFam" id="2.40.30.170:FF:000003">
    <property type="entry name" value="Multidrug resistance protein A"/>
    <property type="match status" value="1"/>
</dbReference>
<evidence type="ECO:0000256" key="8">
    <source>
        <dbReference type="ARBA" id="ARBA00023136"/>
    </source>
</evidence>
<evidence type="ECO:0000256" key="2">
    <source>
        <dbReference type="ARBA" id="ARBA00009477"/>
    </source>
</evidence>
<evidence type="ECO:0000313" key="12">
    <source>
        <dbReference type="EMBL" id="WGL95926.1"/>
    </source>
</evidence>
<accession>A0AA95K1J0</accession>
<dbReference type="EMBL" id="CP123498">
    <property type="protein sequence ID" value="WGL95926.1"/>
    <property type="molecule type" value="Genomic_DNA"/>
</dbReference>
<keyword evidence="4" id="KW-1003">Cell membrane</keyword>
<dbReference type="SUPFAM" id="SSF111369">
    <property type="entry name" value="HlyD-like secretion proteins"/>
    <property type="match status" value="1"/>
</dbReference>
<dbReference type="GO" id="GO:1990961">
    <property type="term" value="P:xenobiotic detoxification by transmembrane export across the plasma membrane"/>
    <property type="evidence" value="ECO:0007669"/>
    <property type="project" value="InterPro"/>
</dbReference>
<protein>
    <submittedName>
        <fullName evidence="12">Multidrug efflux MFS transporter periplasmic adaptor subunit EmrA</fullName>
    </submittedName>
</protein>
<dbReference type="Pfam" id="PF25963">
    <property type="entry name" value="Beta-barrel_AAEA"/>
    <property type="match status" value="1"/>
</dbReference>
<keyword evidence="8 9" id="KW-0472">Membrane</keyword>
<comment type="subcellular location">
    <subcellularLocation>
        <location evidence="1">Cell inner membrane</location>
        <topology evidence="1">Single-pass membrane protein</topology>
        <orientation evidence="1">Periplasmic side</orientation>
    </subcellularLocation>
</comment>
<keyword evidence="5" id="KW-0997">Cell inner membrane</keyword>
<evidence type="ECO:0000256" key="6">
    <source>
        <dbReference type="ARBA" id="ARBA00022692"/>
    </source>
</evidence>
<dbReference type="GO" id="GO:0046677">
    <property type="term" value="P:response to antibiotic"/>
    <property type="evidence" value="ECO:0007669"/>
    <property type="project" value="UniProtKB-ARBA"/>
</dbReference>
<evidence type="ECO:0000256" key="9">
    <source>
        <dbReference type="SAM" id="Phobius"/>
    </source>
</evidence>
<sequence length="388" mass="43121">MGVNEPQITATKTQKRRTIIVLVSIFFIITALIYGIYWFLVLRHHQSTDNAYIAGNQIQIMSQVPGSVITVNVENTDFVKSGTVLVKLDAKDAILALEKAKTNLANSVRQTHQHMINSRQYQANISLRRSELNKLQQDLQRREILGQSKVIGKEELQHAREAVTSAKAALDIAVEQFNANQAIVLDTPLDKQPAVLQAAIELRNAWLTFERTQIVTPVDGYVSRRSVQVGARITPATPLMAVVPTDNMWIDANFKETQLADIRIGQPAKITTDFYGKNIVYQGRVEGLDMGTGSAFSLLPAQNASGNWIKIVQRLPVRITIDAEQLKKYPLRIGLSSEVTVDTSNKNGPTLSQKIRANPAYHTNVFKIDMVPVDQLVTDIINNNSGTK</sequence>
<evidence type="ECO:0000256" key="5">
    <source>
        <dbReference type="ARBA" id="ARBA00022519"/>
    </source>
</evidence>
<keyword evidence="7 9" id="KW-1133">Transmembrane helix</keyword>
<proteinExistence type="inferred from homology"/>
<comment type="similarity">
    <text evidence="2">Belongs to the membrane fusion protein (MFP) (TC 8.A.1) family.</text>
</comment>
<dbReference type="Gene3D" id="2.40.50.100">
    <property type="match status" value="1"/>
</dbReference>
<keyword evidence="6 9" id="KW-0812">Transmembrane</keyword>
<dbReference type="PANTHER" id="PTHR30386">
    <property type="entry name" value="MEMBRANE FUSION SUBUNIT OF EMRAB-TOLC MULTIDRUG EFFLUX PUMP"/>
    <property type="match status" value="1"/>
</dbReference>
<dbReference type="InterPro" id="IPR005694">
    <property type="entry name" value="MFP_proteobact"/>
</dbReference>
<dbReference type="AlphaFoldDB" id="A0AA95K1J0"/>
<evidence type="ECO:0000313" key="13">
    <source>
        <dbReference type="Proteomes" id="UP001177597"/>
    </source>
</evidence>
<dbReference type="InterPro" id="IPR050739">
    <property type="entry name" value="MFP"/>
</dbReference>
<dbReference type="GO" id="GO:0015721">
    <property type="term" value="P:bile acid and bile salt transport"/>
    <property type="evidence" value="ECO:0007669"/>
    <property type="project" value="UniProtKB-ARBA"/>
</dbReference>
<feature type="domain" description="Multidrug export protein EmrA/FarA alpha-helical hairpin" evidence="10">
    <location>
        <begin position="92"/>
        <end position="212"/>
    </location>
</feature>
<dbReference type="PANTHER" id="PTHR30386:SF19">
    <property type="entry name" value="MULTIDRUG EXPORT PROTEIN EMRA-RELATED"/>
    <property type="match status" value="1"/>
</dbReference>
<feature type="transmembrane region" description="Helical" evidence="9">
    <location>
        <begin position="19"/>
        <end position="40"/>
    </location>
</feature>
<keyword evidence="3" id="KW-0813">Transport</keyword>
<evidence type="ECO:0000256" key="3">
    <source>
        <dbReference type="ARBA" id="ARBA00022448"/>
    </source>
</evidence>
<evidence type="ECO:0000256" key="7">
    <source>
        <dbReference type="ARBA" id="ARBA00022989"/>
    </source>
</evidence>
<dbReference type="InterPro" id="IPR058633">
    <property type="entry name" value="EmrA/FarA_HH"/>
</dbReference>
<organism evidence="12 13">
    <name type="scientific">Arsenophonus nasoniae</name>
    <name type="common">son-killer infecting Nasonia vitripennis</name>
    <dbReference type="NCBI Taxonomy" id="638"/>
    <lineage>
        <taxon>Bacteria</taxon>
        <taxon>Pseudomonadati</taxon>
        <taxon>Pseudomonadota</taxon>
        <taxon>Gammaproteobacteria</taxon>
        <taxon>Enterobacterales</taxon>
        <taxon>Morganellaceae</taxon>
        <taxon>Arsenophonus</taxon>
    </lineage>
</organism>
<gene>
    <name evidence="12" type="primary">emrA</name>
    <name evidence="12" type="ORF">QE207_04910</name>
</gene>
<dbReference type="RefSeq" id="WP_280629643.1">
    <property type="nucleotide sequence ID" value="NZ_CP123498.1"/>
</dbReference>
<dbReference type="Pfam" id="PF25885">
    <property type="entry name" value="HH_EMRA"/>
    <property type="match status" value="1"/>
</dbReference>
<dbReference type="Proteomes" id="UP001177597">
    <property type="component" value="Chromosome"/>
</dbReference>
<evidence type="ECO:0000259" key="11">
    <source>
        <dbReference type="Pfam" id="PF25963"/>
    </source>
</evidence>
<dbReference type="Gene3D" id="2.40.30.170">
    <property type="match status" value="1"/>
</dbReference>
<dbReference type="InterPro" id="IPR058634">
    <property type="entry name" value="AaeA-lik-b-barrel"/>
</dbReference>
<dbReference type="GO" id="GO:0005886">
    <property type="term" value="C:plasma membrane"/>
    <property type="evidence" value="ECO:0007669"/>
    <property type="project" value="UniProtKB-SubCell"/>
</dbReference>
<evidence type="ECO:0000256" key="1">
    <source>
        <dbReference type="ARBA" id="ARBA00004383"/>
    </source>
</evidence>
<dbReference type="GO" id="GO:0042910">
    <property type="term" value="F:xenobiotic transmembrane transporter activity"/>
    <property type="evidence" value="ECO:0007669"/>
    <property type="project" value="InterPro"/>
</dbReference>
<reference evidence="12" key="1">
    <citation type="submission" date="2023-04" db="EMBL/GenBank/DDBJ databases">
        <title>Genome dynamics across the evolutionary transition to endosymbiosis.</title>
        <authorList>
            <person name="Siozios S."/>
            <person name="Nadal-Jimenez P."/>
            <person name="Azagi T."/>
            <person name="Sprong H."/>
            <person name="Frost C.L."/>
            <person name="Parratt S.R."/>
            <person name="Taylor G."/>
            <person name="Brettell L."/>
            <person name="Lew K.C."/>
            <person name="Croft L."/>
            <person name="King K.C."/>
            <person name="Brockhurst M.A."/>
            <person name="Hypsa V."/>
            <person name="Novakova E."/>
            <person name="Darby A.C."/>
            <person name="Hurst G.D.D."/>
        </authorList>
    </citation>
    <scope>NUCLEOTIDE SEQUENCE</scope>
    <source>
        <strain evidence="12">AIh</strain>
    </source>
</reference>
<dbReference type="NCBIfam" id="TIGR00998">
    <property type="entry name" value="8a0101"/>
    <property type="match status" value="1"/>
</dbReference>